<reference evidence="3" key="2">
    <citation type="submission" date="2021-04" db="EMBL/GenBank/DDBJ databases">
        <authorList>
            <person name="Podell S."/>
        </authorList>
    </citation>
    <scope>NUCLEOTIDE SEQUENCE</scope>
    <source>
        <strain evidence="3">Hildebrandi</strain>
    </source>
</reference>
<reference evidence="3" key="1">
    <citation type="journal article" date="2021" name="Sci. Rep.">
        <title>Diploid genomic architecture of Nitzschia inconspicua, an elite biomass production diatom.</title>
        <authorList>
            <person name="Oliver A."/>
            <person name="Podell S."/>
            <person name="Pinowska A."/>
            <person name="Traller J.C."/>
            <person name="Smith S.R."/>
            <person name="McClure R."/>
            <person name="Beliaev A."/>
            <person name="Bohutskyi P."/>
            <person name="Hill E.A."/>
            <person name="Rabines A."/>
            <person name="Zheng H."/>
            <person name="Allen L.Z."/>
            <person name="Kuo A."/>
            <person name="Grigoriev I.V."/>
            <person name="Allen A.E."/>
            <person name="Hazlebeck D."/>
            <person name="Allen E.E."/>
        </authorList>
    </citation>
    <scope>NUCLEOTIDE SEQUENCE</scope>
    <source>
        <strain evidence="3">Hildebrandi</strain>
    </source>
</reference>
<organism evidence="3 4">
    <name type="scientific">Nitzschia inconspicua</name>
    <dbReference type="NCBI Taxonomy" id="303405"/>
    <lineage>
        <taxon>Eukaryota</taxon>
        <taxon>Sar</taxon>
        <taxon>Stramenopiles</taxon>
        <taxon>Ochrophyta</taxon>
        <taxon>Bacillariophyta</taxon>
        <taxon>Bacillariophyceae</taxon>
        <taxon>Bacillariophycidae</taxon>
        <taxon>Bacillariales</taxon>
        <taxon>Bacillariaceae</taxon>
        <taxon>Nitzschia</taxon>
    </lineage>
</organism>
<evidence type="ECO:0000256" key="2">
    <source>
        <dbReference type="ARBA" id="ARBA00022801"/>
    </source>
</evidence>
<dbReference type="OrthoDB" id="1739143at2759"/>
<protein>
    <submittedName>
        <fullName evidence="3">Isochorismatase family protein</fullName>
    </submittedName>
</protein>
<keyword evidence="2" id="KW-0378">Hydrolase</keyword>
<accession>A0A9K3M285</accession>
<dbReference type="AlphaFoldDB" id="A0A9K3M285"/>
<comment type="caution">
    <text evidence="3">The sequence shown here is derived from an EMBL/GenBank/DDBJ whole genome shotgun (WGS) entry which is preliminary data.</text>
</comment>
<evidence type="ECO:0000313" key="3">
    <source>
        <dbReference type="EMBL" id="KAG7372605.1"/>
    </source>
</evidence>
<dbReference type="PANTHER" id="PTHR11080">
    <property type="entry name" value="PYRAZINAMIDASE/NICOTINAMIDASE"/>
    <property type="match status" value="1"/>
</dbReference>
<name>A0A9K3M285_9STRA</name>
<dbReference type="PANTHER" id="PTHR11080:SF2">
    <property type="entry name" value="LD05707P"/>
    <property type="match status" value="1"/>
</dbReference>
<evidence type="ECO:0000256" key="1">
    <source>
        <dbReference type="ARBA" id="ARBA00006336"/>
    </source>
</evidence>
<comment type="similarity">
    <text evidence="1">Belongs to the isochorismatase family.</text>
</comment>
<proteinExistence type="inferred from homology"/>
<dbReference type="EMBL" id="JAGRRH010000003">
    <property type="protein sequence ID" value="KAG7372605.1"/>
    <property type="molecule type" value="Genomic_DNA"/>
</dbReference>
<evidence type="ECO:0000313" key="4">
    <source>
        <dbReference type="Proteomes" id="UP000693970"/>
    </source>
</evidence>
<keyword evidence="4" id="KW-1185">Reference proteome</keyword>
<dbReference type="Proteomes" id="UP000693970">
    <property type="component" value="Unassembled WGS sequence"/>
</dbReference>
<gene>
    <name evidence="3" type="ORF">IV203_018748</name>
</gene>
<dbReference type="InterPro" id="IPR052347">
    <property type="entry name" value="Isochorismatase_Nicotinamidase"/>
</dbReference>
<sequence length="306" mass="34227">MSSSSECVTTLLLVDIQNDFHPGGSLAIPTAHEDSHRVAQLIRDHSSKITRVVATMDSHVKLHIAHPGFWISGQQQEQQQLDDGPNKHPDPFTVIESKDIINGIWKPRSDLKILPGTIEEDIFEMPLEEFTQDDGSLDLYKYAIEYTKRLEDKGKFKLIIWPEHCLIGSKGFCMVDEVHDSLQEWSMTTGGTIEWVLKGENLLTESYSALEAEVPINGKTSLNQKLLDSLKSSDRLLVCGQAMSHCVNYTLSSIVEQWDRNKLSNITLLTDCASSVPGFEAAGAKFQQDMSQLGVILQKSSEAFEY</sequence>
<dbReference type="GO" id="GO:0016787">
    <property type="term" value="F:hydrolase activity"/>
    <property type="evidence" value="ECO:0007669"/>
    <property type="project" value="UniProtKB-KW"/>
</dbReference>